<evidence type="ECO:0000313" key="1">
    <source>
        <dbReference type="EMBL" id="AOJ78473.1"/>
    </source>
</evidence>
<organism evidence="1 2">
    <name type="scientific">Burkholderia ubonensis</name>
    <dbReference type="NCBI Taxonomy" id="101571"/>
    <lineage>
        <taxon>Bacteria</taxon>
        <taxon>Pseudomonadati</taxon>
        <taxon>Pseudomonadota</taxon>
        <taxon>Betaproteobacteria</taxon>
        <taxon>Burkholderiales</taxon>
        <taxon>Burkholderiaceae</taxon>
        <taxon>Burkholderia</taxon>
        <taxon>Burkholderia cepacia complex</taxon>
    </lineage>
</organism>
<dbReference type="Proteomes" id="UP000243680">
    <property type="component" value="Chromosome 2"/>
</dbReference>
<evidence type="ECO:0000313" key="2">
    <source>
        <dbReference type="Proteomes" id="UP000243680"/>
    </source>
</evidence>
<dbReference type="AlphaFoldDB" id="A0A1B4LMS0"/>
<proteinExistence type="predicted"/>
<dbReference type="EMBL" id="CP013422">
    <property type="protein sequence ID" value="AOJ78473.1"/>
    <property type="molecule type" value="Genomic_DNA"/>
</dbReference>
<sequence>MGRSVTTAVGSWIASEVVAKGEGEPMTESEALVHAAHFDAELERRNGDVGYGGGRAASV</sequence>
<accession>A0A1B4LMS0</accession>
<gene>
    <name evidence="1" type="ORF">WJ35_26185</name>
</gene>
<protein>
    <submittedName>
        <fullName evidence="1">Uncharacterized protein</fullName>
    </submittedName>
</protein>
<reference evidence="1 2" key="1">
    <citation type="submission" date="2015-12" db="EMBL/GenBank/DDBJ databases">
        <title>Diversity of Burkholderia near neighbor genomes.</title>
        <authorList>
            <person name="Sahl J."/>
            <person name="Wagner D."/>
            <person name="Keim P."/>
        </authorList>
    </citation>
    <scope>NUCLEOTIDE SEQUENCE [LARGE SCALE GENOMIC DNA]</scope>
    <source>
        <strain evidence="1 2">MSMB0783</strain>
    </source>
</reference>
<name>A0A1B4LMS0_9BURK</name>